<keyword evidence="9 10" id="KW-0413">Isomerase</keyword>
<dbReference type="AlphaFoldDB" id="A0A5C1E6G0"/>
<evidence type="ECO:0000256" key="3">
    <source>
        <dbReference type="ARBA" id="ARBA00007571"/>
    </source>
</evidence>
<evidence type="ECO:0000256" key="4">
    <source>
        <dbReference type="ARBA" id="ARBA00012572"/>
    </source>
</evidence>
<sequence length="219" mass="23292">MTRSFSAVTPRIKICGLTREADVDAAVAAGADALGFVFYAKSPRAVTAARAAELVRRVPPFVTVVGLFVNPAPDEVEGVLDHVPLNLLQFHGDEGEADCRRYRRPYLKAARMKAGVDLLKYAADFPSARGLLLDTFVDGYGGSGQTFDWSLIPAPAERDFSIVLSGGLDAGNVAEAIRAIRPAAVDVSSGVELHVDGKAVKGIKDPQRIQEFIAAVRGA</sequence>
<proteinExistence type="inferred from homology"/>
<dbReference type="NCBIfam" id="NF002298">
    <property type="entry name" value="PRK01222.1-4"/>
    <property type="match status" value="1"/>
</dbReference>
<feature type="domain" description="N-(5'phosphoribosyl) anthranilate isomerase (PRAI)" evidence="11">
    <location>
        <begin position="12"/>
        <end position="214"/>
    </location>
</feature>
<dbReference type="InterPro" id="IPR013785">
    <property type="entry name" value="Aldolase_TIM"/>
</dbReference>
<dbReference type="GO" id="GO:0000162">
    <property type="term" value="P:L-tryptophan biosynthetic process"/>
    <property type="evidence" value="ECO:0007669"/>
    <property type="project" value="UniProtKB-UniRule"/>
</dbReference>
<dbReference type="HAMAP" id="MF_00135">
    <property type="entry name" value="PRAI"/>
    <property type="match status" value="1"/>
</dbReference>
<comment type="similarity">
    <text evidence="3 10">Belongs to the TrpF family.</text>
</comment>
<dbReference type="PANTHER" id="PTHR42894">
    <property type="entry name" value="N-(5'-PHOSPHORIBOSYL)ANTHRANILATE ISOMERASE"/>
    <property type="match status" value="1"/>
</dbReference>
<organism evidence="12 13">
    <name type="scientific">Oryzomicrobium terrae</name>
    <dbReference type="NCBI Taxonomy" id="1735038"/>
    <lineage>
        <taxon>Bacteria</taxon>
        <taxon>Pseudomonadati</taxon>
        <taxon>Pseudomonadota</taxon>
        <taxon>Betaproteobacteria</taxon>
        <taxon>Rhodocyclales</taxon>
        <taxon>Rhodocyclaceae</taxon>
        <taxon>Oryzomicrobium</taxon>
    </lineage>
</organism>
<dbReference type="Gene3D" id="3.20.20.70">
    <property type="entry name" value="Aldolase class I"/>
    <property type="match status" value="1"/>
</dbReference>
<keyword evidence="13" id="KW-1185">Reference proteome</keyword>
<dbReference type="SUPFAM" id="SSF51366">
    <property type="entry name" value="Ribulose-phoshate binding barrel"/>
    <property type="match status" value="1"/>
</dbReference>
<dbReference type="EMBL" id="CP022579">
    <property type="protein sequence ID" value="QEL64512.1"/>
    <property type="molecule type" value="Genomic_DNA"/>
</dbReference>
<keyword evidence="6 10" id="KW-0028">Amino-acid biosynthesis</keyword>
<dbReference type="CDD" id="cd00405">
    <property type="entry name" value="PRAI"/>
    <property type="match status" value="1"/>
</dbReference>
<dbReference type="RefSeq" id="WP_149425069.1">
    <property type="nucleotide sequence ID" value="NZ_CP022579.1"/>
</dbReference>
<dbReference type="FunFam" id="3.20.20.70:FF:000075">
    <property type="entry name" value="Tryptophan biosynthesis protein TRP1"/>
    <property type="match status" value="1"/>
</dbReference>
<comment type="catalytic activity">
    <reaction evidence="1 10">
        <text>N-(5-phospho-beta-D-ribosyl)anthranilate = 1-(2-carboxyphenylamino)-1-deoxy-D-ribulose 5-phosphate</text>
        <dbReference type="Rhea" id="RHEA:21540"/>
        <dbReference type="ChEBI" id="CHEBI:18277"/>
        <dbReference type="ChEBI" id="CHEBI:58613"/>
        <dbReference type="EC" id="5.3.1.24"/>
    </reaction>
</comment>
<dbReference type="UniPathway" id="UPA00035">
    <property type="reaction ID" value="UER00042"/>
</dbReference>
<protein>
    <recommendedName>
        <fullName evidence="5 10">N-(5'-phosphoribosyl)anthranilate isomerase</fullName>
        <shortName evidence="10">PRAI</shortName>
        <ecNumber evidence="4 10">5.3.1.24</ecNumber>
    </recommendedName>
</protein>
<reference evidence="12 13" key="1">
    <citation type="submission" date="2017-07" db="EMBL/GenBank/DDBJ databases">
        <title>Complete genome sequence of Oryzomicrobium terrae TPP412.</title>
        <authorList>
            <person name="Chiu L.-W."/>
            <person name="Lo K.-J."/>
            <person name="Tsai Y.-M."/>
            <person name="Lin S.-S."/>
            <person name="Kuo C.-H."/>
            <person name="Liu C.-T."/>
        </authorList>
    </citation>
    <scope>NUCLEOTIDE SEQUENCE [LARGE SCALE GENOMIC DNA]</scope>
    <source>
        <strain evidence="12 13">TPP412</strain>
    </source>
</reference>
<dbReference type="KEGG" id="otr:OTERR_10360"/>
<keyword evidence="8 10" id="KW-0057">Aromatic amino acid biosynthesis</keyword>
<evidence type="ECO:0000256" key="6">
    <source>
        <dbReference type="ARBA" id="ARBA00022605"/>
    </source>
</evidence>
<evidence type="ECO:0000256" key="1">
    <source>
        <dbReference type="ARBA" id="ARBA00001164"/>
    </source>
</evidence>
<dbReference type="InterPro" id="IPR001240">
    <property type="entry name" value="PRAI_dom"/>
</dbReference>
<accession>A0A5C1E6G0</accession>
<dbReference type="Pfam" id="PF00697">
    <property type="entry name" value="PRAI"/>
    <property type="match status" value="1"/>
</dbReference>
<dbReference type="PANTHER" id="PTHR42894:SF1">
    <property type="entry name" value="N-(5'-PHOSPHORIBOSYL)ANTHRANILATE ISOMERASE"/>
    <property type="match status" value="1"/>
</dbReference>
<keyword evidence="7 10" id="KW-0822">Tryptophan biosynthesis</keyword>
<evidence type="ECO:0000256" key="8">
    <source>
        <dbReference type="ARBA" id="ARBA00023141"/>
    </source>
</evidence>
<evidence type="ECO:0000313" key="12">
    <source>
        <dbReference type="EMBL" id="QEL64512.1"/>
    </source>
</evidence>
<evidence type="ECO:0000256" key="2">
    <source>
        <dbReference type="ARBA" id="ARBA00004664"/>
    </source>
</evidence>
<evidence type="ECO:0000256" key="10">
    <source>
        <dbReference type="HAMAP-Rule" id="MF_00135"/>
    </source>
</evidence>
<evidence type="ECO:0000256" key="9">
    <source>
        <dbReference type="ARBA" id="ARBA00023235"/>
    </source>
</evidence>
<evidence type="ECO:0000256" key="5">
    <source>
        <dbReference type="ARBA" id="ARBA00022272"/>
    </source>
</evidence>
<gene>
    <name evidence="10 12" type="primary">trpF</name>
    <name evidence="12" type="ORF">OTERR_10360</name>
</gene>
<dbReference type="InterPro" id="IPR011060">
    <property type="entry name" value="RibuloseP-bd_barrel"/>
</dbReference>
<evidence type="ECO:0000313" key="13">
    <source>
        <dbReference type="Proteomes" id="UP000323671"/>
    </source>
</evidence>
<evidence type="ECO:0000256" key="7">
    <source>
        <dbReference type="ARBA" id="ARBA00022822"/>
    </source>
</evidence>
<comment type="pathway">
    <text evidence="2 10">Amino-acid biosynthesis; L-tryptophan biosynthesis; L-tryptophan from chorismate: step 3/5.</text>
</comment>
<evidence type="ECO:0000259" key="11">
    <source>
        <dbReference type="Pfam" id="PF00697"/>
    </source>
</evidence>
<dbReference type="GO" id="GO:0004640">
    <property type="term" value="F:phosphoribosylanthranilate isomerase activity"/>
    <property type="evidence" value="ECO:0007669"/>
    <property type="project" value="UniProtKB-UniRule"/>
</dbReference>
<name>A0A5C1E6G0_9RHOO</name>
<dbReference type="EC" id="5.3.1.24" evidence="4 10"/>
<dbReference type="NCBIfam" id="NF002299">
    <property type="entry name" value="PRK01222.1-6"/>
    <property type="match status" value="1"/>
</dbReference>
<dbReference type="InterPro" id="IPR044643">
    <property type="entry name" value="TrpF_fam"/>
</dbReference>
<dbReference type="Proteomes" id="UP000323671">
    <property type="component" value="Chromosome"/>
</dbReference>